<protein>
    <submittedName>
        <fullName evidence="2">PHO88-related membrane protein</fullName>
    </submittedName>
</protein>
<evidence type="ECO:0000313" key="2">
    <source>
        <dbReference type="EMBL" id="GAC97172.1"/>
    </source>
</evidence>
<sequence>MQVINDVVIVEMTRTSERTISSHTPLSESSGSSDCASSNLLLSLSKIFCHHRSWSPLLLKMRKAFMFGAMQVAKRIPFDDKPEYIDYARGAYVAVQLLTLAMYYYCSMRVKKANDLTVIKYVNAKNPMSQEPGELVTTTNRDYDLAEISKATRGILMGCAMVGFMHLYLKYTNPLVIQSILPLKNALESNMAKIWIWGQPATGDLKRPFKAPPGLFGAAGQAGPQTDKAAIKEAEKAGSGKKDE</sequence>
<dbReference type="STRING" id="1305764.R9P7E0"/>
<feature type="region of interest" description="Disordered" evidence="1">
    <location>
        <begin position="209"/>
        <end position="244"/>
    </location>
</feature>
<dbReference type="PANTHER" id="PTHR28112">
    <property type="entry name" value="SRP-INDEPENDENT TARGETING PROTEIN 3"/>
    <property type="match status" value="1"/>
</dbReference>
<dbReference type="AlphaFoldDB" id="R9P7E0"/>
<dbReference type="EMBL" id="DF238808">
    <property type="protein sequence ID" value="GAC97172.1"/>
    <property type="molecule type" value="Genomic_DNA"/>
</dbReference>
<dbReference type="RefSeq" id="XP_012190759.1">
    <property type="nucleotide sequence ID" value="XM_012335369.1"/>
</dbReference>
<evidence type="ECO:0000256" key="1">
    <source>
        <dbReference type="SAM" id="MobiDB-lite"/>
    </source>
</evidence>
<dbReference type="OrthoDB" id="18139at2759"/>
<dbReference type="Proteomes" id="UP000014071">
    <property type="component" value="Unassembled WGS sequence"/>
</dbReference>
<dbReference type="HOGENOM" id="CLU_969779_0_0_1"/>
<accession>R9P7E0</accession>
<feature type="compositionally biased region" description="Basic and acidic residues" evidence="1">
    <location>
        <begin position="229"/>
        <end position="244"/>
    </location>
</feature>
<dbReference type="GO" id="GO:0045047">
    <property type="term" value="P:protein targeting to ER"/>
    <property type="evidence" value="ECO:0007669"/>
    <property type="project" value="InterPro"/>
</dbReference>
<dbReference type="GO" id="GO:0005783">
    <property type="term" value="C:endoplasmic reticulum"/>
    <property type="evidence" value="ECO:0007669"/>
    <property type="project" value="InterPro"/>
</dbReference>
<reference evidence="3" key="1">
    <citation type="journal article" date="2013" name="Genome Announc.">
        <title>Draft genome sequence of the basidiomycetous yeast-like fungus Pseudozyma hubeiensis SY62, which produces an abundant amount of the biosurfactant mannosylerythritol lipids.</title>
        <authorList>
            <person name="Konishi M."/>
            <person name="Hatada Y."/>
            <person name="Horiuchi J."/>
        </authorList>
    </citation>
    <scope>NUCLEOTIDE SEQUENCE [LARGE SCALE GENOMIC DNA]</scope>
    <source>
        <strain evidence="3">SY62</strain>
    </source>
</reference>
<dbReference type="InterPro" id="IPR012098">
    <property type="entry name" value="SND3_fun"/>
</dbReference>
<dbReference type="Pfam" id="PF10032">
    <property type="entry name" value="Pho88"/>
    <property type="match status" value="1"/>
</dbReference>
<evidence type="ECO:0000313" key="3">
    <source>
        <dbReference type="Proteomes" id="UP000014071"/>
    </source>
</evidence>
<organism evidence="2 3">
    <name type="scientific">Pseudozyma hubeiensis (strain SY62)</name>
    <name type="common">Yeast</name>
    <dbReference type="NCBI Taxonomy" id="1305764"/>
    <lineage>
        <taxon>Eukaryota</taxon>
        <taxon>Fungi</taxon>
        <taxon>Dikarya</taxon>
        <taxon>Basidiomycota</taxon>
        <taxon>Ustilaginomycotina</taxon>
        <taxon>Ustilaginomycetes</taxon>
        <taxon>Ustilaginales</taxon>
        <taxon>Ustilaginaceae</taxon>
        <taxon>Pseudozyma</taxon>
    </lineage>
</organism>
<proteinExistence type="predicted"/>
<dbReference type="GeneID" id="24110038"/>
<dbReference type="GO" id="GO:0005739">
    <property type="term" value="C:mitochondrion"/>
    <property type="evidence" value="ECO:0007669"/>
    <property type="project" value="TreeGrafter"/>
</dbReference>
<dbReference type="eggNOG" id="KOG4554">
    <property type="taxonomic scope" value="Eukaryota"/>
</dbReference>
<dbReference type="PANTHER" id="PTHR28112:SF1">
    <property type="entry name" value="SRP-INDEPENDENT TARGETING PROTEIN 3"/>
    <property type="match status" value="1"/>
</dbReference>
<gene>
    <name evidence="2" type="ORF">PHSY_004757</name>
</gene>
<keyword evidence="3" id="KW-1185">Reference proteome</keyword>
<name>R9P7E0_PSEHS</name>